<comment type="subcellular location">
    <subcellularLocation>
        <location evidence="2">Cytoplasm</location>
    </subcellularLocation>
</comment>
<evidence type="ECO:0000256" key="1">
    <source>
        <dbReference type="ARBA" id="ARBA00003231"/>
    </source>
</evidence>
<dbReference type="PROSITE" id="PS50053">
    <property type="entry name" value="UBIQUITIN_2"/>
    <property type="match status" value="1"/>
</dbReference>
<dbReference type="Pfam" id="PF09668">
    <property type="entry name" value="Asp_protease"/>
    <property type="match status" value="1"/>
</dbReference>
<dbReference type="CDD" id="cd01796">
    <property type="entry name" value="Ubl_Ddi1_like"/>
    <property type="match status" value="1"/>
</dbReference>
<feature type="region of interest" description="Disordered" evidence="10">
    <location>
        <begin position="320"/>
        <end position="387"/>
    </location>
</feature>
<dbReference type="EMBL" id="QEAQ01000109">
    <property type="protein sequence ID" value="TPX55445.1"/>
    <property type="molecule type" value="Genomic_DNA"/>
</dbReference>
<dbReference type="Gene3D" id="3.10.20.90">
    <property type="entry name" value="Phosphatidylinositol 3-kinase Catalytic Subunit, Chain A, domain 1"/>
    <property type="match status" value="1"/>
</dbReference>
<feature type="region of interest" description="Disordered" evidence="10">
    <location>
        <begin position="141"/>
        <end position="160"/>
    </location>
</feature>
<dbReference type="CDD" id="cd05479">
    <property type="entry name" value="RP_DDI"/>
    <property type="match status" value="1"/>
</dbReference>
<name>A0A507DW81_9FUNG</name>
<dbReference type="Gene3D" id="1.10.8.10">
    <property type="entry name" value="DNA helicase RuvA subunit, C-terminal domain"/>
    <property type="match status" value="1"/>
</dbReference>
<evidence type="ECO:0000256" key="5">
    <source>
        <dbReference type="ARBA" id="ARBA00021491"/>
    </source>
</evidence>
<feature type="domain" description="Ubiquitin-like" evidence="12">
    <location>
        <begin position="1"/>
        <end position="74"/>
    </location>
</feature>
<evidence type="ECO:0000259" key="12">
    <source>
        <dbReference type="PROSITE" id="PS50053"/>
    </source>
</evidence>
<evidence type="ECO:0000259" key="11">
    <source>
        <dbReference type="PROSITE" id="PS50030"/>
    </source>
</evidence>
<proteinExistence type="inferred from homology"/>
<evidence type="ECO:0000256" key="4">
    <source>
        <dbReference type="ARBA" id="ARBA00011128"/>
    </source>
</evidence>
<dbReference type="GO" id="GO:0005737">
    <property type="term" value="C:cytoplasm"/>
    <property type="evidence" value="ECO:0007669"/>
    <property type="project" value="UniProtKB-SubCell"/>
</dbReference>
<feature type="compositionally biased region" description="Pro residues" evidence="10">
    <location>
        <begin position="372"/>
        <end position="384"/>
    </location>
</feature>
<dbReference type="STRING" id="109895.A0A507DW81"/>
<dbReference type="InterPro" id="IPR029071">
    <property type="entry name" value="Ubiquitin-like_domsf"/>
</dbReference>
<dbReference type="SUPFAM" id="SSF54236">
    <property type="entry name" value="Ubiquitin-like"/>
    <property type="match status" value="1"/>
</dbReference>
<keyword evidence="8" id="KW-0064">Aspartyl protease</keyword>
<dbReference type="PANTHER" id="PTHR15397">
    <property type="entry name" value="SODIUM-GLUCOSE COTRANSPORTER REGULATORY PROTEIN -RELATED"/>
    <property type="match status" value="1"/>
</dbReference>
<comment type="similarity">
    <text evidence="3">Belongs to the DDI1 family.</text>
</comment>
<evidence type="ECO:0000256" key="2">
    <source>
        <dbReference type="ARBA" id="ARBA00004496"/>
    </source>
</evidence>
<comment type="caution">
    <text evidence="13">The sequence shown here is derived from an EMBL/GenBank/DDBJ whole genome shotgun (WGS) entry which is preliminary data.</text>
</comment>
<evidence type="ECO:0000256" key="8">
    <source>
        <dbReference type="ARBA" id="ARBA00022750"/>
    </source>
</evidence>
<organism evidence="13 14">
    <name type="scientific">Powellomyces hirtus</name>
    <dbReference type="NCBI Taxonomy" id="109895"/>
    <lineage>
        <taxon>Eukaryota</taxon>
        <taxon>Fungi</taxon>
        <taxon>Fungi incertae sedis</taxon>
        <taxon>Chytridiomycota</taxon>
        <taxon>Chytridiomycota incertae sedis</taxon>
        <taxon>Chytridiomycetes</taxon>
        <taxon>Spizellomycetales</taxon>
        <taxon>Powellomycetaceae</taxon>
        <taxon>Powellomyces</taxon>
    </lineage>
</organism>
<dbReference type="SUPFAM" id="SSF50630">
    <property type="entry name" value="Acid proteases"/>
    <property type="match status" value="1"/>
</dbReference>
<dbReference type="InterPro" id="IPR009060">
    <property type="entry name" value="UBA-like_sf"/>
</dbReference>
<dbReference type="InterPro" id="IPR033882">
    <property type="entry name" value="DDI1_N"/>
</dbReference>
<keyword evidence="14" id="KW-1185">Reference proteome</keyword>
<evidence type="ECO:0000256" key="3">
    <source>
        <dbReference type="ARBA" id="ARBA00009136"/>
    </source>
</evidence>
<feature type="domain" description="UBA" evidence="11">
    <location>
        <begin position="388"/>
        <end position="427"/>
    </location>
</feature>
<gene>
    <name evidence="13" type="ORF">PhCBS80983_g05303</name>
</gene>
<feature type="compositionally biased region" description="Low complexity" evidence="10">
    <location>
        <begin position="353"/>
        <end position="371"/>
    </location>
</feature>
<reference evidence="13 14" key="1">
    <citation type="journal article" date="2019" name="Sci. Rep.">
        <title>Comparative genomics of chytrid fungi reveal insights into the obligate biotrophic and pathogenic lifestyle of Synchytrium endobioticum.</title>
        <authorList>
            <person name="van de Vossenberg B.T.L.H."/>
            <person name="Warris S."/>
            <person name="Nguyen H.D.T."/>
            <person name="van Gent-Pelzer M.P.E."/>
            <person name="Joly D.L."/>
            <person name="van de Geest H.C."/>
            <person name="Bonants P.J.M."/>
            <person name="Smith D.S."/>
            <person name="Levesque C.A."/>
            <person name="van der Lee T.A.J."/>
        </authorList>
    </citation>
    <scope>NUCLEOTIDE SEQUENCE [LARGE SCALE GENOMIC DNA]</scope>
    <source>
        <strain evidence="13 14">CBS 809.83</strain>
    </source>
</reference>
<evidence type="ECO:0000256" key="6">
    <source>
        <dbReference type="ARBA" id="ARBA00022490"/>
    </source>
</evidence>
<dbReference type="GO" id="GO:0006508">
    <property type="term" value="P:proteolysis"/>
    <property type="evidence" value="ECO:0007669"/>
    <property type="project" value="UniProtKB-KW"/>
</dbReference>
<dbReference type="GO" id="GO:0004190">
    <property type="term" value="F:aspartic-type endopeptidase activity"/>
    <property type="evidence" value="ECO:0007669"/>
    <property type="project" value="UniProtKB-KW"/>
</dbReference>
<dbReference type="SUPFAM" id="SSF46934">
    <property type="entry name" value="UBA-like"/>
    <property type="match status" value="1"/>
</dbReference>
<dbReference type="PANTHER" id="PTHR15397:SF3">
    <property type="entry name" value="DNA DAMAGE INDUCIBLE 1 HOMOLOG 2"/>
    <property type="match status" value="1"/>
</dbReference>
<comment type="subunit">
    <text evidence="4">Binds ubiquitin and polyubiquitinated proteins.</text>
</comment>
<evidence type="ECO:0000256" key="10">
    <source>
        <dbReference type="SAM" id="MobiDB-lite"/>
    </source>
</evidence>
<comment type="function">
    <text evidence="1">Probable aspartic protease. May be involved in the regulation of exocytosis. Acts as a linker between the 19S proteasome and polyubiquitinated proteins via UBA domain interactions with ubiquitin for their subsequent degradation. Required for S-phase checkpoint control.</text>
</comment>
<dbReference type="Gene3D" id="2.40.70.10">
    <property type="entry name" value="Acid Proteases"/>
    <property type="match status" value="1"/>
</dbReference>
<dbReference type="Proteomes" id="UP000318582">
    <property type="component" value="Unassembled WGS sequence"/>
</dbReference>
<dbReference type="InterPro" id="IPR015940">
    <property type="entry name" value="UBA"/>
</dbReference>
<protein>
    <recommendedName>
        <fullName evidence="5">DNA damage-inducible protein 1</fullName>
    </recommendedName>
</protein>
<keyword evidence="7" id="KW-0645">Protease</keyword>
<sequence length="427" mass="46620">MRIHISDEDGLVHSLDVDGNMELENLRALIEAEMSTPFDQQVLSHNGKALMDPKTTLLAAGIRQDDMLLVQRRQVPRKGASGSEQTPQNVAETVRQQILADPYMLRQLTSQNPALAEAAMNSPAEFQRMYLELETRRRELEERQRQQEEALRNADPFDENAQRRIEEAIRQENISQNMENAMEYHPESFGRVVMLYIDAEVNGHHVKAFVDSGAQATIMTPELAEKCNIMHLLDVRFAGIAQGVGTAKILGRIHSAQMKLGSQYLPCSFTIMEGKGVDLLFGLDMLKRHQAIIDLEKNALRIHGEEVRFLSEHELPEKARWEGENDATSPLEGGSAALGAVHPPGGLHPGVPPAGISAAVPGSASSAASTPAPAPTAKPTPPPAQARGYSEDKIKMLMDLGIPRAQALQALDAAGGDADVAASMLFQ</sequence>
<keyword evidence="6" id="KW-0963">Cytoplasm</keyword>
<dbReference type="SMART" id="SM00213">
    <property type="entry name" value="UBQ"/>
    <property type="match status" value="1"/>
</dbReference>
<dbReference type="AlphaFoldDB" id="A0A507DW81"/>
<dbReference type="PROSITE" id="PS50030">
    <property type="entry name" value="UBA"/>
    <property type="match status" value="1"/>
</dbReference>
<dbReference type="InterPro" id="IPR000626">
    <property type="entry name" value="Ubiquitin-like_dom"/>
</dbReference>
<feature type="compositionally biased region" description="Basic and acidic residues" evidence="10">
    <location>
        <begin position="141"/>
        <end position="152"/>
    </location>
</feature>
<evidence type="ECO:0000256" key="7">
    <source>
        <dbReference type="ARBA" id="ARBA00022670"/>
    </source>
</evidence>
<dbReference type="InterPro" id="IPR019103">
    <property type="entry name" value="Peptidase_aspartic_DDI1-type"/>
</dbReference>
<accession>A0A507DW81</accession>
<evidence type="ECO:0000313" key="14">
    <source>
        <dbReference type="Proteomes" id="UP000318582"/>
    </source>
</evidence>
<evidence type="ECO:0000256" key="9">
    <source>
        <dbReference type="ARBA" id="ARBA00022801"/>
    </source>
</evidence>
<keyword evidence="9" id="KW-0378">Hydrolase</keyword>
<evidence type="ECO:0000313" key="13">
    <source>
        <dbReference type="EMBL" id="TPX55445.1"/>
    </source>
</evidence>
<dbReference type="SMART" id="SM00165">
    <property type="entry name" value="UBA"/>
    <property type="match status" value="1"/>
</dbReference>
<dbReference type="InterPro" id="IPR021109">
    <property type="entry name" value="Peptidase_aspartic_dom_sf"/>
</dbReference>